<evidence type="ECO:0000259" key="2">
    <source>
        <dbReference type="Pfam" id="PF11412"/>
    </source>
</evidence>
<evidence type="ECO:0000259" key="1">
    <source>
        <dbReference type="Pfam" id="PF00578"/>
    </source>
</evidence>
<dbReference type="Pfam" id="PF00578">
    <property type="entry name" value="AhpC-TSA"/>
    <property type="match status" value="1"/>
</dbReference>
<organism evidence="3">
    <name type="scientific">marine metagenome</name>
    <dbReference type="NCBI Taxonomy" id="408172"/>
    <lineage>
        <taxon>unclassified sequences</taxon>
        <taxon>metagenomes</taxon>
        <taxon>ecological metagenomes</taxon>
    </lineage>
</organism>
<dbReference type="Gene3D" id="3.40.30.10">
    <property type="entry name" value="Glutaredoxin"/>
    <property type="match status" value="1"/>
</dbReference>
<dbReference type="Pfam" id="PF11412">
    <property type="entry name" value="DsbD_N"/>
    <property type="match status" value="1"/>
</dbReference>
<sequence>MRDAYDKFKEAGIRLYAISYDDQDVLAAYAQTENIPFPLLSDLDSEVIRRYGILNTQVKPGDGIFYGIPYPGVFVTNEDGQVIGKFFQNNYKKRDSAEIIIDAALGKVLLADDTPQISAVDDEGVKITATLHGGSGSLRQGIIRQVVVRFELREGLHIYGEPVPDGMAPTTIDVTGPPGLVIEAPLYPPSRPLRLQGMDVVLQVWSGVVDVRIPVFANGELASEVRPLDQDRVKVVVIVNYQACDDVTCLLPKTEILELEVPLAVTDVPALPVHMGHGQREGRFDARDHMKRLMQRKKATGTDL</sequence>
<dbReference type="SUPFAM" id="SSF52833">
    <property type="entry name" value="Thioredoxin-like"/>
    <property type="match status" value="1"/>
</dbReference>
<dbReference type="InterPro" id="IPR036249">
    <property type="entry name" value="Thioredoxin-like_sf"/>
</dbReference>
<protein>
    <recommendedName>
        <fullName evidence="4">Thioredoxin domain-containing protein</fullName>
    </recommendedName>
</protein>
<dbReference type="GO" id="GO:0016491">
    <property type="term" value="F:oxidoreductase activity"/>
    <property type="evidence" value="ECO:0007669"/>
    <property type="project" value="InterPro"/>
</dbReference>
<dbReference type="InterPro" id="IPR000866">
    <property type="entry name" value="AhpC/TSA"/>
</dbReference>
<proteinExistence type="predicted"/>
<evidence type="ECO:0008006" key="4">
    <source>
        <dbReference type="Google" id="ProtNLM"/>
    </source>
</evidence>
<reference evidence="3" key="1">
    <citation type="submission" date="2018-05" db="EMBL/GenBank/DDBJ databases">
        <authorList>
            <person name="Lanie J.A."/>
            <person name="Ng W.-L."/>
            <person name="Kazmierczak K.M."/>
            <person name="Andrzejewski T.M."/>
            <person name="Davidsen T.M."/>
            <person name="Wayne K.J."/>
            <person name="Tettelin H."/>
            <person name="Glass J.I."/>
            <person name="Rusch D."/>
            <person name="Podicherti R."/>
            <person name="Tsui H.-C.T."/>
            <person name="Winkler M.E."/>
        </authorList>
    </citation>
    <scope>NUCLEOTIDE SEQUENCE</scope>
</reference>
<evidence type="ECO:0000313" key="3">
    <source>
        <dbReference type="EMBL" id="SVB00373.1"/>
    </source>
</evidence>
<dbReference type="CDD" id="cd02971">
    <property type="entry name" value="PRX_family"/>
    <property type="match status" value="1"/>
</dbReference>
<feature type="domain" description="Thiol:disulfide interchange protein DsbD N-terminal" evidence="2">
    <location>
        <begin position="144"/>
        <end position="259"/>
    </location>
</feature>
<accession>A0A382AHB9</accession>
<dbReference type="EMBL" id="UINC01025213">
    <property type="protein sequence ID" value="SVB00373.1"/>
    <property type="molecule type" value="Genomic_DNA"/>
</dbReference>
<dbReference type="GO" id="GO:0016209">
    <property type="term" value="F:antioxidant activity"/>
    <property type="evidence" value="ECO:0007669"/>
    <property type="project" value="InterPro"/>
</dbReference>
<dbReference type="InterPro" id="IPR028250">
    <property type="entry name" value="DsbDN"/>
</dbReference>
<gene>
    <name evidence="3" type="ORF">METZ01_LOCUS153227</name>
</gene>
<name>A0A382AHB9_9ZZZZ</name>
<dbReference type="AlphaFoldDB" id="A0A382AHB9"/>
<feature type="domain" description="Alkyl hydroperoxide reductase subunit C/ Thiol specific antioxidant" evidence="1">
    <location>
        <begin position="1"/>
        <end position="82"/>
    </location>
</feature>